<name>A0A7W3YMY9_9LACO</name>
<accession>A0A7W3YMY9</accession>
<protein>
    <submittedName>
        <fullName evidence="1">Phage portal protein</fullName>
    </submittedName>
</protein>
<evidence type="ECO:0000313" key="1">
    <source>
        <dbReference type="EMBL" id="MBB1097065.1"/>
    </source>
</evidence>
<proteinExistence type="predicted"/>
<reference evidence="1 2" key="1">
    <citation type="submission" date="2020-07" db="EMBL/GenBank/DDBJ databases">
        <title>Description of Limosilactobacillus balticus sp. nov., Limosilactobacillus agrestis sp. nov., Limosilactobacillus albertensis sp. nov., Limosilactobacillus rudii sp. nov., Limosilactobacillus fastidiosus sp. nov., five novel Limosilactobacillus species isolated from the vertebrate gastrointestinal tract, and proposal of 6 subspecies of Limosilactobacillus reuteri adapted to the gastrointestinal tract of specific vertebrate hosts.</title>
        <authorList>
            <person name="Li F."/>
            <person name="Cheng C."/>
            <person name="Zheng J."/>
            <person name="Quevedo R.M."/>
            <person name="Li J."/>
            <person name="Roos S."/>
            <person name="Gaenzle M.G."/>
            <person name="Walter J."/>
        </authorList>
    </citation>
    <scope>NUCLEOTIDE SEQUENCE [LARGE SCALE GENOMIC DNA]</scope>
    <source>
        <strain evidence="1 2">STM2_1</strain>
    </source>
</reference>
<sequence length="372" mass="42114">MDIWGVKNNTLATNEEIFGVITRLANTVSSLPIHLYKSYEQQENDVADLLHGEANPSMSAFSLINELEVSRNATGNGYALIERNKQGTPIHLWPIDPETVVVKRNRDDNSIWYEVSSTEFHVLVFNTEMIHVKHITPLNGVVGISPIDVLNGPLKFQKAVEDFSLNEMKKKDQYIIQYDRSISPENREALIKDLTHMVKENGGAVVQEKGFQIDRYESKFQPSDLKTTEEITRSRIANAFNVPLSFLNEASATNANAGEQAMIQFVEMTLVPIVKQYESEFNRKLLAPQQRQQGFYFKFNVNGLMRGNTAARTNFYQMMIRNGITTQNDLRVLEDLPPLKDKSANMTWISKDLFPSESQMKASINDATSKGG</sequence>
<dbReference type="Proteomes" id="UP000517106">
    <property type="component" value="Unassembled WGS sequence"/>
</dbReference>
<keyword evidence="2" id="KW-1185">Reference proteome</keyword>
<dbReference type="InterPro" id="IPR006427">
    <property type="entry name" value="Portal_HK97"/>
</dbReference>
<dbReference type="AlphaFoldDB" id="A0A7W3YMY9"/>
<dbReference type="EMBL" id="JACIVA010000039">
    <property type="protein sequence ID" value="MBB1097065.1"/>
    <property type="molecule type" value="Genomic_DNA"/>
</dbReference>
<dbReference type="InterPro" id="IPR006944">
    <property type="entry name" value="Phage/GTA_portal"/>
</dbReference>
<evidence type="ECO:0000313" key="2">
    <source>
        <dbReference type="Proteomes" id="UP000517106"/>
    </source>
</evidence>
<gene>
    <name evidence="1" type="ORF">H5S09_03745</name>
</gene>
<comment type="caution">
    <text evidence="1">The sequence shown here is derived from an EMBL/GenBank/DDBJ whole genome shotgun (WGS) entry which is preliminary data.</text>
</comment>
<dbReference type="NCBIfam" id="TIGR01537">
    <property type="entry name" value="portal_HK97"/>
    <property type="match status" value="1"/>
</dbReference>
<organism evidence="1 2">
    <name type="scientific">Limosilactobacillus rudii</name>
    <dbReference type="NCBI Taxonomy" id="2759755"/>
    <lineage>
        <taxon>Bacteria</taxon>
        <taxon>Bacillati</taxon>
        <taxon>Bacillota</taxon>
        <taxon>Bacilli</taxon>
        <taxon>Lactobacillales</taxon>
        <taxon>Lactobacillaceae</taxon>
        <taxon>Limosilactobacillus</taxon>
    </lineage>
</organism>
<dbReference type="Pfam" id="PF04860">
    <property type="entry name" value="Phage_portal"/>
    <property type="match status" value="1"/>
</dbReference>